<name>C1FGE9_MICCC</name>
<feature type="compositionally biased region" description="Basic and acidic residues" evidence="2">
    <location>
        <begin position="130"/>
        <end position="139"/>
    </location>
</feature>
<dbReference type="InParanoid" id="C1FGE9"/>
<sequence length="591" mass="65867">MFPPGASAAASSRGASQSHGSLAEFIRRCCEDVGRGDDVDTIAAVTEVLRVNKYRRPDDLATFSEKEAMEIGVPLRLAIAMRKRLSGAGMAIDDAIAAVPKPEPIVSKPPAPKSMFPTLREMAEEAARRKETRVAKEAEAATSTRTTTDSPPARCAPMRVEHHGNVTNTRATRRPDKTSMTDYRLRRDEMPASLIDELDALRRFLTVRRLGAVDEPIKEVTAMKYEDHLRGLLGWMRSHVKPNFPIEKLTSLRAAFPTPDRRGAQLAFEHIQWLVNERKCSANYELVALRAFIAAAKFVHGGDEDDVGSGDGLDKPYAKLGLVQQLRKISKETGRRAERESPVADARVKWLDWSQYLGVVDALREECAALDKDGRRRSPSAVAWSVQRYLIFGILSCVPDRQRTVRELEIGRTLFQERAVKGGATLAGEGESPSSASGKAGEYRWVIRHGPDDYKTGRDYGVRPPMVIHPKFYPALEDFVANHRHHLCEPAHGLLFSTRSGAPLRDKDVHRILTSTSYRLTGKRVNPHLVRDMIITHLRGTDASERELEALAIYMGHSLAMQKGTYDRRTKEEKVAPAIDLLDSVNAKMRA</sequence>
<dbReference type="Gene3D" id="1.10.443.10">
    <property type="entry name" value="Intergrase catalytic core"/>
    <property type="match status" value="1"/>
</dbReference>
<dbReference type="EMBL" id="CP001575">
    <property type="protein sequence ID" value="ACO69244.1"/>
    <property type="molecule type" value="Genomic_DNA"/>
</dbReference>
<dbReference type="GeneID" id="8245910"/>
<keyword evidence="4" id="KW-1185">Reference proteome</keyword>
<dbReference type="InterPro" id="IPR013762">
    <property type="entry name" value="Integrase-like_cat_sf"/>
</dbReference>
<dbReference type="AlphaFoldDB" id="C1FGE9"/>
<dbReference type="eggNOG" id="ENOG502RYDE">
    <property type="taxonomic scope" value="Eukaryota"/>
</dbReference>
<keyword evidence="1" id="KW-0233">DNA recombination</keyword>
<dbReference type="OrthoDB" id="495402at2759"/>
<dbReference type="GO" id="GO:0015074">
    <property type="term" value="P:DNA integration"/>
    <property type="evidence" value="ECO:0007669"/>
    <property type="project" value="InterPro"/>
</dbReference>
<reference evidence="3 4" key="1">
    <citation type="journal article" date="2009" name="Science">
        <title>Green evolution and dynamic adaptations revealed by genomes of the marine picoeukaryotes Micromonas.</title>
        <authorList>
            <person name="Worden A.Z."/>
            <person name="Lee J.H."/>
            <person name="Mock T."/>
            <person name="Rouze P."/>
            <person name="Simmons M.P."/>
            <person name="Aerts A.L."/>
            <person name="Allen A.E."/>
            <person name="Cuvelier M.L."/>
            <person name="Derelle E."/>
            <person name="Everett M.V."/>
            <person name="Foulon E."/>
            <person name="Grimwood J."/>
            <person name="Gundlach H."/>
            <person name="Henrissat B."/>
            <person name="Napoli C."/>
            <person name="McDonald S.M."/>
            <person name="Parker M.S."/>
            <person name="Rombauts S."/>
            <person name="Salamov A."/>
            <person name="Von Dassow P."/>
            <person name="Badger J.H."/>
            <person name="Coutinho P.M."/>
            <person name="Demir E."/>
            <person name="Dubchak I."/>
            <person name="Gentemann C."/>
            <person name="Eikrem W."/>
            <person name="Gready J.E."/>
            <person name="John U."/>
            <person name="Lanier W."/>
            <person name="Lindquist E.A."/>
            <person name="Lucas S."/>
            <person name="Mayer K.F."/>
            <person name="Moreau H."/>
            <person name="Not F."/>
            <person name="Otillar R."/>
            <person name="Panaud O."/>
            <person name="Pangilinan J."/>
            <person name="Paulsen I."/>
            <person name="Piegu B."/>
            <person name="Poliakov A."/>
            <person name="Robbens S."/>
            <person name="Schmutz J."/>
            <person name="Toulza E."/>
            <person name="Wyss T."/>
            <person name="Zelensky A."/>
            <person name="Zhou K."/>
            <person name="Armbrust E.V."/>
            <person name="Bhattacharya D."/>
            <person name="Goodenough U.W."/>
            <person name="Van de Peer Y."/>
            <person name="Grigoriev I.V."/>
        </authorList>
    </citation>
    <scope>NUCLEOTIDE SEQUENCE [LARGE SCALE GENOMIC DNA]</scope>
    <source>
        <strain evidence="4">RCC299 / NOUM17</strain>
    </source>
</reference>
<dbReference type="Proteomes" id="UP000002009">
    <property type="component" value="Chromosome 8"/>
</dbReference>
<gene>
    <name evidence="3" type="ORF">MICPUN_60853</name>
</gene>
<dbReference type="OMA" id="AVAWSVQ"/>
<accession>C1FGE9</accession>
<evidence type="ECO:0000313" key="3">
    <source>
        <dbReference type="EMBL" id="ACO69244.1"/>
    </source>
</evidence>
<dbReference type="GO" id="GO:0006310">
    <property type="term" value="P:DNA recombination"/>
    <property type="evidence" value="ECO:0007669"/>
    <property type="project" value="UniProtKB-KW"/>
</dbReference>
<proteinExistence type="predicted"/>
<evidence type="ECO:0000256" key="2">
    <source>
        <dbReference type="SAM" id="MobiDB-lite"/>
    </source>
</evidence>
<feature type="region of interest" description="Disordered" evidence="2">
    <location>
        <begin position="130"/>
        <end position="157"/>
    </location>
</feature>
<dbReference type="InterPro" id="IPR011010">
    <property type="entry name" value="DNA_brk_join_enz"/>
</dbReference>
<evidence type="ECO:0000256" key="1">
    <source>
        <dbReference type="ARBA" id="ARBA00023172"/>
    </source>
</evidence>
<dbReference type="SUPFAM" id="SSF56349">
    <property type="entry name" value="DNA breaking-rejoining enzymes"/>
    <property type="match status" value="1"/>
</dbReference>
<organism evidence="3 4">
    <name type="scientific">Micromonas commoda (strain RCC299 / NOUM17 / CCMP2709)</name>
    <name type="common">Picoplanktonic green alga</name>
    <dbReference type="NCBI Taxonomy" id="296587"/>
    <lineage>
        <taxon>Eukaryota</taxon>
        <taxon>Viridiplantae</taxon>
        <taxon>Chlorophyta</taxon>
        <taxon>Mamiellophyceae</taxon>
        <taxon>Mamiellales</taxon>
        <taxon>Mamiellaceae</taxon>
        <taxon>Micromonas</taxon>
    </lineage>
</organism>
<dbReference type="GO" id="GO:0003677">
    <property type="term" value="F:DNA binding"/>
    <property type="evidence" value="ECO:0007669"/>
    <property type="project" value="InterPro"/>
</dbReference>
<dbReference type="RefSeq" id="XP_002507986.1">
    <property type="nucleotide sequence ID" value="XM_002507940.1"/>
</dbReference>
<protein>
    <submittedName>
        <fullName evidence="3">Uncharacterized protein</fullName>
    </submittedName>
</protein>
<evidence type="ECO:0000313" key="4">
    <source>
        <dbReference type="Proteomes" id="UP000002009"/>
    </source>
</evidence>
<feature type="compositionally biased region" description="Low complexity" evidence="2">
    <location>
        <begin position="140"/>
        <end position="153"/>
    </location>
</feature>
<dbReference type="KEGG" id="mis:MICPUN_60853"/>